<evidence type="ECO:0000313" key="3">
    <source>
        <dbReference type="EMBL" id="KAG8626527.1"/>
    </source>
</evidence>
<protein>
    <submittedName>
        <fullName evidence="3">Uncharacterized protein</fullName>
    </submittedName>
</protein>
<evidence type="ECO:0000256" key="1">
    <source>
        <dbReference type="SAM" id="MobiDB-lite"/>
    </source>
</evidence>
<feature type="compositionally biased region" description="Low complexity" evidence="1">
    <location>
        <begin position="129"/>
        <end position="141"/>
    </location>
</feature>
<feature type="region of interest" description="Disordered" evidence="1">
    <location>
        <begin position="63"/>
        <end position="214"/>
    </location>
</feature>
<feature type="compositionally biased region" description="Low complexity" evidence="1">
    <location>
        <begin position="86"/>
        <end position="110"/>
    </location>
</feature>
<keyword evidence="4" id="KW-1185">Reference proteome</keyword>
<sequence length="345" mass="34312">MLPPRSLLLLVAHLLLVICVAGRPQSDGQDVSDTQAKRIQDLKYILDQLNPARFLNGQLALDQSDTPLLPGKSQKRPLLRKRQNGTDVSPVDSTPTPTPDQATTTTIPDVPTTPPAPTTPSPPAPPTPTTSAAPPAGDSTTPLPPVVLPPSSSPAGGGSGNTGGSGSTGGAPAPPPSSIDVPVTTTDGQGNTIVSTTRAPAPPSGTSGGSAVTPAPDAPASFTGVINVVTTDQDGEPITLSSVSFGEVITTTGRNGRTFVTTFTPAGGRVSSIVLQTTHLPNGQRSTITSYAPVAQATNGSPSGGSASSTADASLVSSAFAAPTMIAGGRFAAVAGGLFGLAQLL</sequence>
<keyword evidence="2" id="KW-0732">Signal</keyword>
<organism evidence="3 4">
    <name type="scientific">Elsinoe batatas</name>
    <dbReference type="NCBI Taxonomy" id="2601811"/>
    <lineage>
        <taxon>Eukaryota</taxon>
        <taxon>Fungi</taxon>
        <taxon>Dikarya</taxon>
        <taxon>Ascomycota</taxon>
        <taxon>Pezizomycotina</taxon>
        <taxon>Dothideomycetes</taxon>
        <taxon>Dothideomycetidae</taxon>
        <taxon>Myriangiales</taxon>
        <taxon>Elsinoaceae</taxon>
        <taxon>Elsinoe</taxon>
    </lineage>
</organism>
<feature type="compositionally biased region" description="Polar residues" evidence="1">
    <location>
        <begin position="183"/>
        <end position="198"/>
    </location>
</feature>
<dbReference type="Proteomes" id="UP000809789">
    <property type="component" value="Unassembled WGS sequence"/>
</dbReference>
<reference evidence="3" key="1">
    <citation type="submission" date="2021-07" db="EMBL/GenBank/DDBJ databases">
        <title>Elsinoe batatas strain:CRI-CJ2 Genome sequencing and assembly.</title>
        <authorList>
            <person name="Huang L."/>
        </authorList>
    </citation>
    <scope>NUCLEOTIDE SEQUENCE</scope>
    <source>
        <strain evidence="3">CRI-CJ2</strain>
    </source>
</reference>
<feature type="compositionally biased region" description="Basic residues" evidence="1">
    <location>
        <begin position="73"/>
        <end position="83"/>
    </location>
</feature>
<evidence type="ECO:0000313" key="4">
    <source>
        <dbReference type="Proteomes" id="UP000809789"/>
    </source>
</evidence>
<evidence type="ECO:0000256" key="2">
    <source>
        <dbReference type="SAM" id="SignalP"/>
    </source>
</evidence>
<feature type="compositionally biased region" description="Gly residues" evidence="1">
    <location>
        <begin position="155"/>
        <end position="169"/>
    </location>
</feature>
<gene>
    <name evidence="3" type="ORF">KVT40_005472</name>
</gene>
<comment type="caution">
    <text evidence="3">The sequence shown here is derived from an EMBL/GenBank/DDBJ whole genome shotgun (WGS) entry which is preliminary data.</text>
</comment>
<dbReference type="AlphaFoldDB" id="A0A8K0KZZ0"/>
<proteinExistence type="predicted"/>
<feature type="signal peptide" evidence="2">
    <location>
        <begin position="1"/>
        <end position="22"/>
    </location>
</feature>
<dbReference type="EMBL" id="JAESVG020000006">
    <property type="protein sequence ID" value="KAG8626527.1"/>
    <property type="molecule type" value="Genomic_DNA"/>
</dbReference>
<feature type="compositionally biased region" description="Pro residues" evidence="1">
    <location>
        <begin position="142"/>
        <end position="152"/>
    </location>
</feature>
<feature type="compositionally biased region" description="Pro residues" evidence="1">
    <location>
        <begin position="111"/>
        <end position="128"/>
    </location>
</feature>
<name>A0A8K0KZZ0_9PEZI</name>
<dbReference type="OrthoDB" id="5427732at2759"/>
<accession>A0A8K0KZZ0</accession>
<feature type="chain" id="PRO_5035447381" evidence="2">
    <location>
        <begin position="23"/>
        <end position="345"/>
    </location>
</feature>